<dbReference type="Pfam" id="PF18721">
    <property type="entry name" value="CxC6"/>
    <property type="match status" value="1"/>
</dbReference>
<evidence type="ECO:0000313" key="4">
    <source>
        <dbReference type="Proteomes" id="UP000054270"/>
    </source>
</evidence>
<dbReference type="Proteomes" id="UP000054270">
    <property type="component" value="Unassembled WGS sequence"/>
</dbReference>
<gene>
    <name evidence="3" type="ORF">HYPSUDRAFT_72271</name>
</gene>
<proteinExistence type="predicted"/>
<protein>
    <recommendedName>
        <fullName evidence="5">CxC5 like cysteine cluster associated with KDZ domain-containing protein</fullName>
    </recommendedName>
</protein>
<evidence type="ECO:0000259" key="1">
    <source>
        <dbReference type="Pfam" id="PF18718"/>
    </source>
</evidence>
<sequence length="651" mass="74424">MSVLDIVSQLGRHRVLQYLTLDGLMTFTRILSHLRRDILQLQPLEQSNPSTPLCFLPENIQMFLSECLGIALSDIGDLWNALRDHIWVSPLMPLIPGEDFTVFKAVGWKYGLSSAVSIYPPSDRCTNINCLHRIPLKKEFRKKVIVYTQGLGVQPAYNISIYCPKCCTSYHHNYSVQNARRTYYPGIPNIIQVGDHQFVETKVIASWQAHMLFGWFSASNASRTFYSMVPDDGYYQPNEWGLSDRLTTLQVWDGFLIFSLLEDAQTQGTLLNVPHSGDQSNRFKEAMEARNKRIIMEGQPDAVQHACDLCMRVFLMPDGTYRKCQAIVGDGLSIGRPRCGVSVCREPLENNRHRFCKMHDGMHDICAIVRCKNPVDIVVSPGKVHKKKMCSLQVHQQIESKHRERTACISQPVDSFSQVQNAAEQDIQEDFEVFKESNGLVILDVEKNTGSVGESDVTLPNQTECPDKNLEGNRTYKAHFGRSRTHNEQTLVRPCGVIFAHATMYNAEAVSNFLVMVKNAFSVPGSHKPEHIFYDTNCLARQQAEKDPWYDGIGMCVDAWHFRNKHAVTHQYCQLNCNPAQYPELMDDNSTAWFFNTSIAEQTNVWLGGYHSMCREMLPAKYDFFLDEMIRLRNIQSIQHLYQQGHHPHIY</sequence>
<reference evidence="4" key="1">
    <citation type="submission" date="2014-04" db="EMBL/GenBank/DDBJ databases">
        <title>Evolutionary Origins and Diversification of the Mycorrhizal Mutualists.</title>
        <authorList>
            <consortium name="DOE Joint Genome Institute"/>
            <consortium name="Mycorrhizal Genomics Consortium"/>
            <person name="Kohler A."/>
            <person name="Kuo A."/>
            <person name="Nagy L.G."/>
            <person name="Floudas D."/>
            <person name="Copeland A."/>
            <person name="Barry K.W."/>
            <person name="Cichocki N."/>
            <person name="Veneault-Fourrey C."/>
            <person name="LaButti K."/>
            <person name="Lindquist E.A."/>
            <person name="Lipzen A."/>
            <person name="Lundell T."/>
            <person name="Morin E."/>
            <person name="Murat C."/>
            <person name="Riley R."/>
            <person name="Ohm R."/>
            <person name="Sun H."/>
            <person name="Tunlid A."/>
            <person name="Henrissat B."/>
            <person name="Grigoriev I.V."/>
            <person name="Hibbett D.S."/>
            <person name="Martin F."/>
        </authorList>
    </citation>
    <scope>NUCLEOTIDE SEQUENCE [LARGE SCALE GENOMIC DNA]</scope>
    <source>
        <strain evidence="4">FD-334 SS-4</strain>
    </source>
</reference>
<dbReference type="OMA" id="GCNTRYH"/>
<dbReference type="STRING" id="945553.A0A0D2P389"/>
<evidence type="ECO:0000313" key="3">
    <source>
        <dbReference type="EMBL" id="KJA15025.1"/>
    </source>
</evidence>
<dbReference type="EMBL" id="KN817656">
    <property type="protein sequence ID" value="KJA15025.1"/>
    <property type="molecule type" value="Genomic_DNA"/>
</dbReference>
<keyword evidence="4" id="KW-1185">Reference proteome</keyword>
<dbReference type="Pfam" id="PF18718">
    <property type="entry name" value="CxC5"/>
    <property type="match status" value="1"/>
</dbReference>
<name>A0A0D2P389_HYPSF</name>
<dbReference type="InterPro" id="IPR041539">
    <property type="entry name" value="CxC5"/>
</dbReference>
<feature type="domain" description="CxC6 like cysteine cluster associated with KDZ" evidence="2">
    <location>
        <begin position="328"/>
        <end position="400"/>
    </location>
</feature>
<accession>A0A0D2P389</accession>
<evidence type="ECO:0000259" key="2">
    <source>
        <dbReference type="Pfam" id="PF18721"/>
    </source>
</evidence>
<dbReference type="AlphaFoldDB" id="A0A0D2P389"/>
<dbReference type="InterPro" id="IPR040898">
    <property type="entry name" value="CxC6"/>
</dbReference>
<evidence type="ECO:0008006" key="5">
    <source>
        <dbReference type="Google" id="ProtNLM"/>
    </source>
</evidence>
<dbReference type="OrthoDB" id="2639189at2759"/>
<feature type="domain" description="CxC5 like cysteine cluster associated with KDZ" evidence="1">
    <location>
        <begin position="115"/>
        <end position="227"/>
    </location>
</feature>
<organism evidence="3 4">
    <name type="scientific">Hypholoma sublateritium (strain FD-334 SS-4)</name>
    <dbReference type="NCBI Taxonomy" id="945553"/>
    <lineage>
        <taxon>Eukaryota</taxon>
        <taxon>Fungi</taxon>
        <taxon>Dikarya</taxon>
        <taxon>Basidiomycota</taxon>
        <taxon>Agaricomycotina</taxon>
        <taxon>Agaricomycetes</taxon>
        <taxon>Agaricomycetidae</taxon>
        <taxon>Agaricales</taxon>
        <taxon>Agaricineae</taxon>
        <taxon>Strophariaceae</taxon>
        <taxon>Hypholoma</taxon>
    </lineage>
</organism>